<dbReference type="EMBL" id="MU853556">
    <property type="protein sequence ID" value="KAK4147359.1"/>
    <property type="molecule type" value="Genomic_DNA"/>
</dbReference>
<evidence type="ECO:0000313" key="3">
    <source>
        <dbReference type="Proteomes" id="UP001302676"/>
    </source>
</evidence>
<dbReference type="PANTHER" id="PTHR39475:SF1">
    <property type="entry name" value="CONIDIATION-SPECIFIC PROTEIN 6"/>
    <property type="match status" value="1"/>
</dbReference>
<organism evidence="2 3">
    <name type="scientific">Dichotomopilus funicola</name>
    <dbReference type="NCBI Taxonomy" id="1934379"/>
    <lineage>
        <taxon>Eukaryota</taxon>
        <taxon>Fungi</taxon>
        <taxon>Dikarya</taxon>
        <taxon>Ascomycota</taxon>
        <taxon>Pezizomycotina</taxon>
        <taxon>Sordariomycetes</taxon>
        <taxon>Sordariomycetidae</taxon>
        <taxon>Sordariales</taxon>
        <taxon>Chaetomiaceae</taxon>
        <taxon>Dichotomopilus</taxon>
    </lineage>
</organism>
<dbReference type="GeneID" id="87815843"/>
<name>A0AAN6V9N8_9PEZI</name>
<comment type="caution">
    <text evidence="2">The sequence shown here is derived from an EMBL/GenBank/DDBJ whole genome shotgun (WGS) entry which is preliminary data.</text>
</comment>
<evidence type="ECO:0000256" key="1">
    <source>
        <dbReference type="SAM" id="MobiDB-lite"/>
    </source>
</evidence>
<accession>A0AAN6V9N8</accession>
<proteinExistence type="predicted"/>
<dbReference type="Proteomes" id="UP001302676">
    <property type="component" value="Unassembled WGS sequence"/>
</dbReference>
<keyword evidence="3" id="KW-1185">Reference proteome</keyword>
<dbReference type="PANTHER" id="PTHR39475">
    <property type="entry name" value="CONIDIATION-SPECIFIC PROTEIN 6"/>
    <property type="match status" value="1"/>
</dbReference>
<feature type="compositionally biased region" description="Basic and acidic residues" evidence="1">
    <location>
        <begin position="105"/>
        <end position="114"/>
    </location>
</feature>
<gene>
    <name evidence="2" type="ORF">C8A04DRAFT_24601</name>
</gene>
<feature type="compositionally biased region" description="Basic and acidic residues" evidence="1">
    <location>
        <begin position="18"/>
        <end position="37"/>
    </location>
</feature>
<dbReference type="RefSeq" id="XP_062640730.1">
    <property type="nucleotide sequence ID" value="XM_062779230.1"/>
</dbReference>
<sequence length="114" mass="13093">MSRRASSNVGYPGLYESDNQKNRPQEEIDELTRHTGENVKGYLPKSQREEANRLQLEETHRLQEAKMKKDPTLAAQLHGNQPAKGAVIDKELQEEDEAALRKKQHKDELPGKKY</sequence>
<protein>
    <submittedName>
        <fullName evidence="2">Uncharacterized protein</fullName>
    </submittedName>
</protein>
<evidence type="ECO:0000313" key="2">
    <source>
        <dbReference type="EMBL" id="KAK4147359.1"/>
    </source>
</evidence>
<reference evidence="2" key="2">
    <citation type="submission" date="2023-05" db="EMBL/GenBank/DDBJ databases">
        <authorList>
            <consortium name="Lawrence Berkeley National Laboratory"/>
            <person name="Steindorff A."/>
            <person name="Hensen N."/>
            <person name="Bonometti L."/>
            <person name="Westerberg I."/>
            <person name="Brannstrom I.O."/>
            <person name="Guillou S."/>
            <person name="Cros-Aarteil S."/>
            <person name="Calhoun S."/>
            <person name="Haridas S."/>
            <person name="Kuo A."/>
            <person name="Mondo S."/>
            <person name="Pangilinan J."/>
            <person name="Riley R."/>
            <person name="Labutti K."/>
            <person name="Andreopoulos B."/>
            <person name="Lipzen A."/>
            <person name="Chen C."/>
            <person name="Yanf M."/>
            <person name="Daum C."/>
            <person name="Ng V."/>
            <person name="Clum A."/>
            <person name="Ohm R."/>
            <person name="Martin F."/>
            <person name="Silar P."/>
            <person name="Natvig D."/>
            <person name="Lalanne C."/>
            <person name="Gautier V."/>
            <person name="Ament-Velasquez S.L."/>
            <person name="Kruys A."/>
            <person name="Hutchinson M.I."/>
            <person name="Powell A.J."/>
            <person name="Barry K."/>
            <person name="Miller A.N."/>
            <person name="Grigoriev I.V."/>
            <person name="Debuchy R."/>
            <person name="Gladieux P."/>
            <person name="Thoren M.H."/>
            <person name="Johannesson H."/>
        </authorList>
    </citation>
    <scope>NUCLEOTIDE SEQUENCE</scope>
    <source>
        <strain evidence="2">CBS 141.50</strain>
    </source>
</reference>
<reference evidence="2" key="1">
    <citation type="journal article" date="2023" name="Mol. Phylogenet. Evol.">
        <title>Genome-scale phylogeny and comparative genomics of the fungal order Sordariales.</title>
        <authorList>
            <person name="Hensen N."/>
            <person name="Bonometti L."/>
            <person name="Westerberg I."/>
            <person name="Brannstrom I.O."/>
            <person name="Guillou S."/>
            <person name="Cros-Aarteil S."/>
            <person name="Calhoun S."/>
            <person name="Haridas S."/>
            <person name="Kuo A."/>
            <person name="Mondo S."/>
            <person name="Pangilinan J."/>
            <person name="Riley R."/>
            <person name="LaButti K."/>
            <person name="Andreopoulos B."/>
            <person name="Lipzen A."/>
            <person name="Chen C."/>
            <person name="Yan M."/>
            <person name="Daum C."/>
            <person name="Ng V."/>
            <person name="Clum A."/>
            <person name="Steindorff A."/>
            <person name="Ohm R.A."/>
            <person name="Martin F."/>
            <person name="Silar P."/>
            <person name="Natvig D.O."/>
            <person name="Lalanne C."/>
            <person name="Gautier V."/>
            <person name="Ament-Velasquez S.L."/>
            <person name="Kruys A."/>
            <person name="Hutchinson M.I."/>
            <person name="Powell A.J."/>
            <person name="Barry K."/>
            <person name="Miller A.N."/>
            <person name="Grigoriev I.V."/>
            <person name="Debuchy R."/>
            <person name="Gladieux P."/>
            <person name="Hiltunen Thoren M."/>
            <person name="Johannesson H."/>
        </authorList>
    </citation>
    <scope>NUCLEOTIDE SEQUENCE</scope>
    <source>
        <strain evidence="2">CBS 141.50</strain>
    </source>
</reference>
<feature type="region of interest" description="Disordered" evidence="1">
    <location>
        <begin position="64"/>
        <end position="114"/>
    </location>
</feature>
<dbReference type="AlphaFoldDB" id="A0AAN6V9N8"/>
<feature type="region of interest" description="Disordered" evidence="1">
    <location>
        <begin position="1"/>
        <end position="52"/>
    </location>
</feature>